<sequence>MSVLTRIPISPLFRSPDISAAPEIGKLRVFLTPFLNELNKLFDKGKDKDAIYITLKRTNLKSRKSRKEHPEAKYVSLVRAQGGKKKISVQLEESSQARFSNSFATILRAHMDSLKKREKTRSKFATKK</sequence>
<evidence type="ECO:0000256" key="3">
    <source>
        <dbReference type="ARBA" id="ARBA00022490"/>
    </source>
</evidence>
<evidence type="ECO:0000256" key="1">
    <source>
        <dbReference type="ARBA" id="ARBA00004496"/>
    </source>
</evidence>
<evidence type="ECO:0000256" key="7">
    <source>
        <dbReference type="RuleBase" id="RU368100"/>
    </source>
</evidence>
<evidence type="ECO:0000313" key="8">
    <source>
        <dbReference type="EMBL" id="KAK9862039.1"/>
    </source>
</evidence>
<dbReference type="Pfam" id="PF02290">
    <property type="entry name" value="SRP14"/>
    <property type="match status" value="1"/>
</dbReference>
<comment type="function">
    <text evidence="7">Component of the signal recognition particle (SRP) complex, a ribonucleoprotein complex that mediates the cotranslational targeting of secretory and membrane proteins to the endoplasmic reticulum (ER). SRP9 together with SRP14 and the Alu portion of the SRP RNA, constitutes the elongation arrest domain of SRP. The complex of SRP9 and SRP14 is required for SRP RNA binding.</text>
</comment>
<protein>
    <recommendedName>
        <fullName evidence="7">Signal recognition particle 14 kDa protein</fullName>
        <shortName evidence="7">SRP14</shortName>
    </recommendedName>
</protein>
<comment type="subcellular location">
    <subcellularLocation>
        <location evidence="1 7">Cytoplasm</location>
    </subcellularLocation>
</comment>
<dbReference type="GO" id="GO:0008312">
    <property type="term" value="F:7S RNA binding"/>
    <property type="evidence" value="ECO:0007669"/>
    <property type="project" value="UniProtKB-UniRule"/>
</dbReference>
<dbReference type="EMBL" id="JALJOV010000666">
    <property type="protein sequence ID" value="KAK9862039.1"/>
    <property type="molecule type" value="Genomic_DNA"/>
</dbReference>
<dbReference type="AlphaFoldDB" id="A0AAW1SXF0"/>
<dbReference type="SUPFAM" id="SSF54762">
    <property type="entry name" value="Signal recognition particle alu RNA binding heterodimer, SRP9/14"/>
    <property type="match status" value="1"/>
</dbReference>
<keyword evidence="5 7" id="KW-0733">Signal recognition particle</keyword>
<keyword evidence="3 7" id="KW-0963">Cytoplasm</keyword>
<keyword evidence="4 7" id="KW-0694">RNA-binding</keyword>
<organism evidence="8 9">
    <name type="scientific">Apatococcus fuscideae</name>
    <dbReference type="NCBI Taxonomy" id="2026836"/>
    <lineage>
        <taxon>Eukaryota</taxon>
        <taxon>Viridiplantae</taxon>
        <taxon>Chlorophyta</taxon>
        <taxon>core chlorophytes</taxon>
        <taxon>Trebouxiophyceae</taxon>
        <taxon>Chlorellales</taxon>
        <taxon>Chlorellaceae</taxon>
        <taxon>Apatococcus</taxon>
    </lineage>
</organism>
<comment type="similarity">
    <text evidence="2 7">Belongs to the SRP14 family.</text>
</comment>
<comment type="caution">
    <text evidence="8">The sequence shown here is derived from an EMBL/GenBank/DDBJ whole genome shotgun (WGS) entry which is preliminary data.</text>
</comment>
<accession>A0AAW1SXF0</accession>
<dbReference type="InterPro" id="IPR003210">
    <property type="entry name" value="Signal_recog_particle_SRP14"/>
</dbReference>
<gene>
    <name evidence="8" type="ORF">WJX84_010953</name>
</gene>
<keyword evidence="9" id="KW-1185">Reference proteome</keyword>
<dbReference type="GO" id="GO:0006614">
    <property type="term" value="P:SRP-dependent cotranslational protein targeting to membrane"/>
    <property type="evidence" value="ECO:0007669"/>
    <property type="project" value="UniProtKB-UniRule"/>
</dbReference>
<dbReference type="GO" id="GO:0005786">
    <property type="term" value="C:signal recognition particle, endoplasmic reticulum targeting"/>
    <property type="evidence" value="ECO:0007669"/>
    <property type="project" value="UniProtKB-UniRule"/>
</dbReference>
<comment type="subunit">
    <text evidence="7">Heterodimer with SRP9; binds RNA as heterodimer. Component of a signal recognition particle (SRP) complex that consists of a 7SL RNA molecule of 300 nucleotides and six protein subunits: SRP72, SRP68, SRP54, SRP19, SRP14 and SRP9.</text>
</comment>
<name>A0AAW1SXF0_9CHLO</name>
<evidence type="ECO:0000313" key="9">
    <source>
        <dbReference type="Proteomes" id="UP001485043"/>
    </source>
</evidence>
<reference evidence="8 9" key="1">
    <citation type="journal article" date="2024" name="Nat. Commun.">
        <title>Phylogenomics reveals the evolutionary origins of lichenization in chlorophyte algae.</title>
        <authorList>
            <person name="Puginier C."/>
            <person name="Libourel C."/>
            <person name="Otte J."/>
            <person name="Skaloud P."/>
            <person name="Haon M."/>
            <person name="Grisel S."/>
            <person name="Petersen M."/>
            <person name="Berrin J.G."/>
            <person name="Delaux P.M."/>
            <person name="Dal Grande F."/>
            <person name="Keller J."/>
        </authorList>
    </citation>
    <scope>NUCLEOTIDE SEQUENCE [LARGE SCALE GENOMIC DNA]</scope>
    <source>
        <strain evidence="8 9">SAG 2523</strain>
    </source>
</reference>
<evidence type="ECO:0000256" key="6">
    <source>
        <dbReference type="ARBA" id="ARBA00023274"/>
    </source>
</evidence>
<proteinExistence type="inferred from homology"/>
<evidence type="ECO:0000256" key="4">
    <source>
        <dbReference type="ARBA" id="ARBA00022884"/>
    </source>
</evidence>
<dbReference type="GO" id="GO:0030942">
    <property type="term" value="F:endoplasmic reticulum signal peptide binding"/>
    <property type="evidence" value="ECO:0007669"/>
    <property type="project" value="UniProtKB-UniRule"/>
</dbReference>
<dbReference type="Gene3D" id="3.30.720.10">
    <property type="entry name" value="Signal recognition particle alu RNA binding heterodimer, srp9/1"/>
    <property type="match status" value="1"/>
</dbReference>
<keyword evidence="6 7" id="KW-0687">Ribonucleoprotein</keyword>
<evidence type="ECO:0000256" key="2">
    <source>
        <dbReference type="ARBA" id="ARBA00010349"/>
    </source>
</evidence>
<dbReference type="PANTHER" id="PTHR12013">
    <property type="entry name" value="SIGNAL RECOGNITION PARTICLE 14 KD PROTEIN"/>
    <property type="match status" value="1"/>
</dbReference>
<dbReference type="InterPro" id="IPR009018">
    <property type="entry name" value="Signal_recog_particle_SRP9/14"/>
</dbReference>
<dbReference type="Proteomes" id="UP001485043">
    <property type="component" value="Unassembled WGS sequence"/>
</dbReference>
<evidence type="ECO:0000256" key="5">
    <source>
        <dbReference type="ARBA" id="ARBA00023135"/>
    </source>
</evidence>